<dbReference type="InterPro" id="IPR032774">
    <property type="entry name" value="WG_beta_rep"/>
</dbReference>
<comment type="caution">
    <text evidence="1">The sequence shown here is derived from an EMBL/GenBank/DDBJ whole genome shotgun (WGS) entry which is preliminary data.</text>
</comment>
<name>A0ABW8L589_9GAMM</name>
<organism evidence="1 2">
    <name type="scientific">Psychrobacter namhaensis</name>
    <dbReference type="NCBI Taxonomy" id="292734"/>
    <lineage>
        <taxon>Bacteria</taxon>
        <taxon>Pseudomonadati</taxon>
        <taxon>Pseudomonadota</taxon>
        <taxon>Gammaproteobacteria</taxon>
        <taxon>Moraxellales</taxon>
        <taxon>Moraxellaceae</taxon>
        <taxon>Psychrobacter</taxon>
    </lineage>
</organism>
<reference evidence="1 2" key="1">
    <citation type="submission" date="2024-11" db="EMBL/GenBank/DDBJ databases">
        <title>The Natural Products Discovery Center: Release of the First 8490 Sequenced Strains for Exploring Actinobacteria Biosynthetic Diversity.</title>
        <authorList>
            <person name="Kalkreuter E."/>
            <person name="Kautsar S.A."/>
            <person name="Yang D."/>
            <person name="Bader C.D."/>
            <person name="Teijaro C.N."/>
            <person name="Fluegel L."/>
            <person name="Davis C.M."/>
            <person name="Simpson J.R."/>
            <person name="Lauterbach L."/>
            <person name="Steele A.D."/>
            <person name="Gui C."/>
            <person name="Meng S."/>
            <person name="Li G."/>
            <person name="Viehrig K."/>
            <person name="Ye F."/>
            <person name="Su P."/>
            <person name="Kiefer A.F."/>
            <person name="Nichols A."/>
            <person name="Cepeda A.J."/>
            <person name="Yan W."/>
            <person name="Fan B."/>
            <person name="Jiang Y."/>
            <person name="Adhikari A."/>
            <person name="Zheng C.-J."/>
            <person name="Schuster L."/>
            <person name="Cowan T.M."/>
            <person name="Smanski M.J."/>
            <person name="Chevrette M.G."/>
            <person name="De Carvalho L.P.S."/>
            <person name="Shen B."/>
        </authorList>
    </citation>
    <scope>NUCLEOTIDE SEQUENCE [LARGE SCALE GENOMIC DNA]</scope>
    <source>
        <strain evidence="1 2">NPDC077433</strain>
    </source>
</reference>
<evidence type="ECO:0000313" key="2">
    <source>
        <dbReference type="Proteomes" id="UP001620234"/>
    </source>
</evidence>
<gene>
    <name evidence="1" type="ORF">ACI2I3_01780</name>
</gene>
<dbReference type="Pfam" id="PF14903">
    <property type="entry name" value="WG_beta_rep"/>
    <property type="match status" value="2"/>
</dbReference>
<protein>
    <submittedName>
        <fullName evidence="1">WG repeat-containing protein</fullName>
    </submittedName>
</protein>
<proteinExistence type="predicted"/>
<dbReference type="RefSeq" id="WP_404671786.1">
    <property type="nucleotide sequence ID" value="NZ_JBJDPD010000001.1"/>
</dbReference>
<dbReference type="Proteomes" id="UP001620234">
    <property type="component" value="Unassembled WGS sequence"/>
</dbReference>
<dbReference type="EMBL" id="JBJDPD010000001">
    <property type="protein sequence ID" value="MFK4000062.1"/>
    <property type="molecule type" value="Genomic_DNA"/>
</dbReference>
<sequence length="187" mass="20792">MEDETEPEVTADLVHYTIVNGKYSEQYGLKDEAGNVAVKAKYDFYGCSNKGMAYLKNNSNANSEGAYMIGYVNSFGEPVIPLDIAAGYGWFLDARDFSEGLVTVSKKDEWSYMDEEGNTVIAFKYETDSDFSGSLATVLKDYKYRAINHSGDSAIILKYSHLGEFKESLMVFPPVSSDETVLILNVK</sequence>
<keyword evidence="2" id="KW-1185">Reference proteome</keyword>
<accession>A0ABW8L589</accession>
<evidence type="ECO:0000313" key="1">
    <source>
        <dbReference type="EMBL" id="MFK4000062.1"/>
    </source>
</evidence>